<protein>
    <submittedName>
        <fullName evidence="1">Uncharacterized protein</fullName>
    </submittedName>
</protein>
<sequence>MGQLGLRIQEENIDFYIASLALGILVGVRDGVIPADVGMWSLGRPVFKEAIESSSVSISLKSALNEFDELDAARSLGLDVISIVNRLISELLDCQRHAIEKDESLLIEARYRE</sequence>
<reference evidence="1 2" key="1">
    <citation type="submission" date="2020-08" db="EMBL/GenBank/DDBJ databases">
        <title>A Genomic Blueprint of the Chicken Gut Microbiome.</title>
        <authorList>
            <person name="Gilroy R."/>
            <person name="Ravi A."/>
            <person name="Getino M."/>
            <person name="Pursley I."/>
            <person name="Horton D.L."/>
            <person name="Alikhan N.-F."/>
            <person name="Baker D."/>
            <person name="Gharbi K."/>
            <person name="Hall N."/>
            <person name="Watson M."/>
            <person name="Adriaenssens E.M."/>
            <person name="Foster-Nyarko E."/>
            <person name="Jarju S."/>
            <person name="Secka A."/>
            <person name="Antonio M."/>
            <person name="Oren A."/>
            <person name="Chaudhuri R."/>
            <person name="La Ragione R.M."/>
            <person name="Hildebrand F."/>
            <person name="Pallen M.J."/>
        </authorList>
    </citation>
    <scope>NUCLEOTIDE SEQUENCE [LARGE SCALE GENOMIC DNA]</scope>
    <source>
        <strain evidence="1 2">Sa2CUA2</strain>
    </source>
</reference>
<name>A0ABR8TLC2_9PSED</name>
<dbReference type="EMBL" id="JACSQG010000001">
    <property type="protein sequence ID" value="MBD7976582.1"/>
    <property type="molecule type" value="Genomic_DNA"/>
</dbReference>
<accession>A0ABR8TLC2</accession>
<gene>
    <name evidence="1" type="ORF">H9642_05205</name>
</gene>
<proteinExistence type="predicted"/>
<dbReference type="RefSeq" id="WP_251835324.1">
    <property type="nucleotide sequence ID" value="NZ_JACSQG010000001.1"/>
</dbReference>
<comment type="caution">
    <text evidence="1">The sequence shown here is derived from an EMBL/GenBank/DDBJ whole genome shotgun (WGS) entry which is preliminary data.</text>
</comment>
<dbReference type="Proteomes" id="UP000611945">
    <property type="component" value="Unassembled WGS sequence"/>
</dbReference>
<evidence type="ECO:0000313" key="1">
    <source>
        <dbReference type="EMBL" id="MBD7976582.1"/>
    </source>
</evidence>
<organism evidence="1 2">
    <name type="scientific">Serpens gallinarum</name>
    <dbReference type="NCBI Taxonomy" id="2763075"/>
    <lineage>
        <taxon>Bacteria</taxon>
        <taxon>Pseudomonadati</taxon>
        <taxon>Pseudomonadota</taxon>
        <taxon>Gammaproteobacteria</taxon>
        <taxon>Pseudomonadales</taxon>
        <taxon>Pseudomonadaceae</taxon>
        <taxon>Pseudomonas</taxon>
    </lineage>
</organism>
<evidence type="ECO:0000313" key="2">
    <source>
        <dbReference type="Proteomes" id="UP000611945"/>
    </source>
</evidence>
<keyword evidence="2" id="KW-1185">Reference proteome</keyword>